<sequence>MQPCDLLCSRDPDVMTGGLRFLPLDPGRRGSHDAFRRAPRRHYEMQTDEKSRIDIACMRTQLPGQLVLFNVYTTLTSVMAKTKISRTSSVSATLGIALRYWVSPTALFP</sequence>
<dbReference type="EMBL" id="KZ107842">
    <property type="protein sequence ID" value="OSS50554.1"/>
    <property type="molecule type" value="Genomic_DNA"/>
</dbReference>
<organism evidence="1 2">
    <name type="scientific">Epicoccum nigrum</name>
    <name type="common">Soil fungus</name>
    <name type="synonym">Epicoccum purpurascens</name>
    <dbReference type="NCBI Taxonomy" id="105696"/>
    <lineage>
        <taxon>Eukaryota</taxon>
        <taxon>Fungi</taxon>
        <taxon>Dikarya</taxon>
        <taxon>Ascomycota</taxon>
        <taxon>Pezizomycotina</taxon>
        <taxon>Dothideomycetes</taxon>
        <taxon>Pleosporomycetidae</taxon>
        <taxon>Pleosporales</taxon>
        <taxon>Pleosporineae</taxon>
        <taxon>Didymellaceae</taxon>
        <taxon>Epicoccum</taxon>
    </lineage>
</organism>
<accession>A0A1Y2M347</accession>
<dbReference type="AlphaFoldDB" id="A0A1Y2M347"/>
<dbReference type="InParanoid" id="A0A1Y2M347"/>
<protein>
    <submittedName>
        <fullName evidence="1">Uncharacterized protein</fullName>
    </submittedName>
</protein>
<name>A0A1Y2M347_EPING</name>
<evidence type="ECO:0000313" key="2">
    <source>
        <dbReference type="Proteomes" id="UP000193240"/>
    </source>
</evidence>
<keyword evidence="2" id="KW-1185">Reference proteome</keyword>
<reference evidence="1 2" key="1">
    <citation type="journal article" date="2017" name="Genome Announc.">
        <title>Genome sequence of the saprophytic ascomycete Epicoccum nigrum ICMP 19927 strain isolated from New Zealand.</title>
        <authorList>
            <person name="Fokin M."/>
            <person name="Fleetwood D."/>
            <person name="Weir B.S."/>
            <person name="Villas-Boas S.G."/>
        </authorList>
    </citation>
    <scope>NUCLEOTIDE SEQUENCE [LARGE SCALE GENOMIC DNA]</scope>
    <source>
        <strain evidence="1 2">ICMP 19927</strain>
    </source>
</reference>
<evidence type="ECO:0000313" key="1">
    <source>
        <dbReference type="EMBL" id="OSS50554.1"/>
    </source>
</evidence>
<proteinExistence type="predicted"/>
<gene>
    <name evidence="1" type="ORF">B5807_04902</name>
</gene>
<dbReference type="Proteomes" id="UP000193240">
    <property type="component" value="Unassembled WGS sequence"/>
</dbReference>